<dbReference type="Proteomes" id="UP000663067">
    <property type="component" value="Chromosome"/>
</dbReference>
<dbReference type="Proteomes" id="UP000234855">
    <property type="component" value="Unassembled WGS sequence"/>
</dbReference>
<evidence type="ECO:0000313" key="1">
    <source>
        <dbReference type="EMBL" id="PLS23778.1"/>
    </source>
</evidence>
<dbReference type="EMBL" id="NMWV01000046">
    <property type="protein sequence ID" value="PLS23778.1"/>
    <property type="molecule type" value="Genomic_DNA"/>
</dbReference>
<evidence type="ECO:0000313" key="5">
    <source>
        <dbReference type="Proteomes" id="UP000663067"/>
    </source>
</evidence>
<gene>
    <name evidence="2" type="ORF">BLI708_00110</name>
    <name evidence="3" type="ORF">BLI708_00405</name>
    <name evidence="1" type="ORF">Tam1G_2169</name>
</gene>
<keyword evidence="5" id="KW-1185">Reference proteome</keyword>
<organism evidence="1 4">
    <name type="scientific">Bifidobacterium imperatoris</name>
    <dbReference type="NCBI Taxonomy" id="2020965"/>
    <lineage>
        <taxon>Bacteria</taxon>
        <taxon>Bacillati</taxon>
        <taxon>Actinomycetota</taxon>
        <taxon>Actinomycetes</taxon>
        <taxon>Bifidobacteriales</taxon>
        <taxon>Bifidobacteriaceae</taxon>
        <taxon>Bifidobacterium</taxon>
    </lineage>
</organism>
<dbReference type="EMBL" id="CP071591">
    <property type="protein sequence ID" value="QSY57790.1"/>
    <property type="molecule type" value="Genomic_DNA"/>
</dbReference>
<dbReference type="EMBL" id="CP071591">
    <property type="protein sequence ID" value="QSY57839.1"/>
    <property type="molecule type" value="Genomic_DNA"/>
</dbReference>
<dbReference type="RefSeq" id="WP_101626583.1">
    <property type="nucleotide sequence ID" value="NZ_CP071591.1"/>
</dbReference>
<evidence type="ECO:0000313" key="4">
    <source>
        <dbReference type="Proteomes" id="UP000234855"/>
    </source>
</evidence>
<sequence length="78" mass="9233">MPKYENITQYECDRTGCPIKEYVSPNETASPDWHELTRIDRNGNEKHFLLCGTDYKDYLQLAENQDKDFDLWMQQGGK</sequence>
<evidence type="ECO:0000313" key="2">
    <source>
        <dbReference type="EMBL" id="QSY57790.1"/>
    </source>
</evidence>
<protein>
    <submittedName>
        <fullName evidence="1">Uncharacterized protein</fullName>
    </submittedName>
</protein>
<dbReference type="AlphaFoldDB" id="A0A2N5IPA3"/>
<evidence type="ECO:0000313" key="3">
    <source>
        <dbReference type="EMBL" id="QSY57839.1"/>
    </source>
</evidence>
<proteinExistence type="predicted"/>
<accession>A0A2N5IPA3</accession>
<name>A0A2N5IPA3_9BIFI</name>
<reference evidence="1 4" key="1">
    <citation type="submission" date="2017-07" db="EMBL/GenBank/DDBJ databases">
        <title>Bifidobacterium novel species.</title>
        <authorList>
            <person name="Lugli G.A."/>
            <person name="Milani C."/>
            <person name="Duranti S."/>
            <person name="Mangifesta M."/>
        </authorList>
    </citation>
    <scope>NUCLEOTIDE SEQUENCE [LARGE SCALE GENOMIC DNA]</scope>
    <source>
        <strain evidence="1 4">45</strain>
    </source>
</reference>
<reference evidence="2 5" key="2">
    <citation type="submission" date="2021-03" db="EMBL/GenBank/DDBJ databases">
        <title>Genome sequencing of Bifidobacterium imperatoris JCM 32708.</title>
        <authorList>
            <person name="Kim J."/>
        </authorList>
    </citation>
    <scope>NUCLEOTIDE SEQUENCE [LARGE SCALE GENOMIC DNA]</scope>
    <source>
        <strain evidence="2 5">JCM 32708</strain>
    </source>
</reference>